<reference evidence="3" key="1">
    <citation type="submission" date="2025-08" db="UniProtKB">
        <authorList>
            <consortium name="RefSeq"/>
        </authorList>
    </citation>
    <scope>IDENTIFICATION</scope>
</reference>
<dbReference type="PANTHER" id="PTHR15599:SF1">
    <property type="entry name" value="RADIAL SPOKE HEAD 14 HOMOLOG"/>
    <property type="match status" value="1"/>
</dbReference>
<dbReference type="RefSeq" id="XP_028270746.1">
    <property type="nucleotide sequence ID" value="XM_028414945.1"/>
</dbReference>
<proteinExistence type="predicted"/>
<dbReference type="InterPro" id="IPR021133">
    <property type="entry name" value="HEAT_type_2"/>
</dbReference>
<name>A0A6P7J2G8_9TELE</name>
<dbReference type="SUPFAM" id="SSF48371">
    <property type="entry name" value="ARM repeat"/>
    <property type="match status" value="1"/>
</dbReference>
<dbReference type="InterPro" id="IPR042856">
    <property type="entry name" value="RSP14"/>
</dbReference>
<gene>
    <name evidence="3" type="primary">rsph14</name>
</gene>
<organism evidence="2 3">
    <name type="scientific">Parambassis ranga</name>
    <name type="common">Indian glassy fish</name>
    <dbReference type="NCBI Taxonomy" id="210632"/>
    <lineage>
        <taxon>Eukaryota</taxon>
        <taxon>Metazoa</taxon>
        <taxon>Chordata</taxon>
        <taxon>Craniata</taxon>
        <taxon>Vertebrata</taxon>
        <taxon>Euteleostomi</taxon>
        <taxon>Actinopterygii</taxon>
        <taxon>Neopterygii</taxon>
        <taxon>Teleostei</taxon>
        <taxon>Neoteleostei</taxon>
        <taxon>Acanthomorphata</taxon>
        <taxon>Ovalentaria</taxon>
        <taxon>Ambassidae</taxon>
        <taxon>Parambassis</taxon>
    </lineage>
</organism>
<dbReference type="Gene3D" id="1.25.10.10">
    <property type="entry name" value="Leucine-rich Repeat Variant"/>
    <property type="match status" value="2"/>
</dbReference>
<dbReference type="Pfam" id="PF00514">
    <property type="entry name" value="Arm"/>
    <property type="match status" value="1"/>
</dbReference>
<accession>A0A6P7J2G8</accession>
<sequence>MAGDLTNHRAAPVAFGLRAVPQLFGLLQQRDAAVRLRVLDSLCELIRDPERLYQTVHGDFLWQLEVLLKDEDAAVRAKTCELLHLVTNHATGRQALLASPLLPAVTRLMDDPSPSCRRNVHRVLNGLALLPSGADALLTLVPVLILKLRQDEEEEEVQVFLLSTLCCCSRLDALPALTSHGISLLSHKLSHPSPNIRREAAATMMVLRYRCVHCVFCCQQFIYGLRWLCVAGLSVPVDGKREVCEQNVLPVLLGLLQDDDVEVRANAAGVIMNAAVITTGKQLCLHLDVIPVLLNLLSEDGDREGTKALQLYCLRALAALAEAPDGRSQLMNELPLLERRCEAAGDQDISRAAQTVIRVITWVP</sequence>
<evidence type="ECO:0000256" key="1">
    <source>
        <dbReference type="PROSITE-ProRule" id="PRU00103"/>
    </source>
</evidence>
<keyword evidence="2" id="KW-1185">Reference proteome</keyword>
<dbReference type="GeneID" id="114441838"/>
<dbReference type="Proteomes" id="UP000515145">
    <property type="component" value="Chromosome 9"/>
</dbReference>
<dbReference type="InterPro" id="IPR000225">
    <property type="entry name" value="Armadillo"/>
</dbReference>
<feature type="repeat" description="HEAT" evidence="1">
    <location>
        <begin position="248"/>
        <end position="283"/>
    </location>
</feature>
<dbReference type="OrthoDB" id="409644at2759"/>
<dbReference type="CTD" id="27156"/>
<dbReference type="InterPro" id="IPR011989">
    <property type="entry name" value="ARM-like"/>
</dbReference>
<dbReference type="PANTHER" id="PTHR15599">
    <property type="entry name" value="RTDR1"/>
    <property type="match status" value="1"/>
</dbReference>
<evidence type="ECO:0000313" key="2">
    <source>
        <dbReference type="Proteomes" id="UP000515145"/>
    </source>
</evidence>
<dbReference type="InterPro" id="IPR016024">
    <property type="entry name" value="ARM-type_fold"/>
</dbReference>
<dbReference type="InParanoid" id="A0A6P7J2G8"/>
<dbReference type="SMART" id="SM00185">
    <property type="entry name" value="ARM"/>
    <property type="match status" value="3"/>
</dbReference>
<evidence type="ECO:0000313" key="3">
    <source>
        <dbReference type="RefSeq" id="XP_028270746.1"/>
    </source>
</evidence>
<dbReference type="PROSITE" id="PS50077">
    <property type="entry name" value="HEAT_REPEAT"/>
    <property type="match status" value="1"/>
</dbReference>
<protein>
    <submittedName>
        <fullName evidence="3">Radial spoke head 14 homolog</fullName>
    </submittedName>
</protein>
<dbReference type="AlphaFoldDB" id="A0A6P7J2G8"/>